<keyword evidence="2 7" id="KW-0812">Transmembrane</keyword>
<comment type="subcellular location">
    <subcellularLocation>
        <location evidence="1">Membrane</location>
        <topology evidence="1">Single-pass membrane protein</topology>
    </subcellularLocation>
</comment>
<gene>
    <name evidence="9" type="ORF">BOX15_Mlig031543g1</name>
</gene>
<evidence type="ECO:0000313" key="9">
    <source>
        <dbReference type="EMBL" id="PAA92755.1"/>
    </source>
</evidence>
<dbReference type="STRING" id="282301.A0A267H3B0"/>
<evidence type="ECO:0000256" key="1">
    <source>
        <dbReference type="ARBA" id="ARBA00004167"/>
    </source>
</evidence>
<comment type="caution">
    <text evidence="9">The sequence shown here is derived from an EMBL/GenBank/DDBJ whole genome shotgun (WGS) entry which is preliminary data.</text>
</comment>
<organism evidence="9 10">
    <name type="scientific">Macrostomum lignano</name>
    <dbReference type="NCBI Taxonomy" id="282301"/>
    <lineage>
        <taxon>Eukaryota</taxon>
        <taxon>Metazoa</taxon>
        <taxon>Spiralia</taxon>
        <taxon>Lophotrochozoa</taxon>
        <taxon>Platyhelminthes</taxon>
        <taxon>Rhabditophora</taxon>
        <taxon>Macrostomorpha</taxon>
        <taxon>Macrostomida</taxon>
        <taxon>Macrostomidae</taxon>
        <taxon>Macrostomum</taxon>
    </lineage>
</organism>
<evidence type="ECO:0000259" key="8">
    <source>
        <dbReference type="PROSITE" id="PS51212"/>
    </source>
</evidence>
<dbReference type="Proteomes" id="UP000215902">
    <property type="component" value="Unassembled WGS sequence"/>
</dbReference>
<keyword evidence="3" id="KW-0732">Signal</keyword>
<feature type="domain" description="WSC" evidence="8">
    <location>
        <begin position="49"/>
        <end position="136"/>
    </location>
</feature>
<evidence type="ECO:0000256" key="5">
    <source>
        <dbReference type="ARBA" id="ARBA00023136"/>
    </source>
</evidence>
<evidence type="ECO:0000256" key="6">
    <source>
        <dbReference type="ARBA" id="ARBA00023180"/>
    </source>
</evidence>
<dbReference type="PANTHER" id="PTHR24269">
    <property type="entry name" value="KREMEN PROTEIN"/>
    <property type="match status" value="1"/>
</dbReference>
<reference evidence="9 10" key="1">
    <citation type="submission" date="2017-06" db="EMBL/GenBank/DDBJ databases">
        <title>A platform for efficient transgenesis in Macrostomum lignano, a flatworm model organism for stem cell research.</title>
        <authorList>
            <person name="Berezikov E."/>
        </authorList>
    </citation>
    <scope>NUCLEOTIDE SEQUENCE [LARGE SCALE GENOMIC DNA]</scope>
    <source>
        <strain evidence="9">DV1</strain>
        <tissue evidence="9">Whole organism</tissue>
    </source>
</reference>
<dbReference type="AlphaFoldDB" id="A0A267H3B0"/>
<evidence type="ECO:0000256" key="4">
    <source>
        <dbReference type="ARBA" id="ARBA00022989"/>
    </source>
</evidence>
<keyword evidence="10" id="KW-1185">Reference proteome</keyword>
<evidence type="ECO:0000313" key="10">
    <source>
        <dbReference type="Proteomes" id="UP000215902"/>
    </source>
</evidence>
<evidence type="ECO:0000256" key="3">
    <source>
        <dbReference type="ARBA" id="ARBA00022729"/>
    </source>
</evidence>
<dbReference type="SMART" id="SM00321">
    <property type="entry name" value="WSC"/>
    <property type="match status" value="1"/>
</dbReference>
<protein>
    <recommendedName>
        <fullName evidence="8">WSC domain-containing protein</fullName>
    </recommendedName>
</protein>
<keyword evidence="6" id="KW-0325">Glycoprotein</keyword>
<dbReference type="PROSITE" id="PS51212">
    <property type="entry name" value="WSC"/>
    <property type="match status" value="1"/>
</dbReference>
<feature type="transmembrane region" description="Helical" evidence="7">
    <location>
        <begin position="23"/>
        <end position="43"/>
    </location>
</feature>
<accession>A0A267H3B0</accession>
<sequence length="136" mass="14993">NGSANTQNSQPQSGPTCSTFKSFSLRLLFVSVFILAASGISGSELEHPKFKFKGCYDYIWGPSLIRYGSSSESMTIERCQKDCSVTTARYYGVIRGKSCYCGDEIRGTLSSRKCDYMCPGNPKQICGGERIMAVYE</sequence>
<evidence type="ECO:0000256" key="2">
    <source>
        <dbReference type="ARBA" id="ARBA00022692"/>
    </source>
</evidence>
<dbReference type="Pfam" id="PF01822">
    <property type="entry name" value="WSC"/>
    <property type="match status" value="1"/>
</dbReference>
<dbReference type="EMBL" id="NIVC01000040">
    <property type="protein sequence ID" value="PAA92755.1"/>
    <property type="molecule type" value="Genomic_DNA"/>
</dbReference>
<dbReference type="InterPro" id="IPR002889">
    <property type="entry name" value="WSC_carb-bd"/>
</dbReference>
<dbReference type="GO" id="GO:0005886">
    <property type="term" value="C:plasma membrane"/>
    <property type="evidence" value="ECO:0007669"/>
    <property type="project" value="TreeGrafter"/>
</dbReference>
<keyword evidence="4 7" id="KW-1133">Transmembrane helix</keyword>
<evidence type="ECO:0000256" key="7">
    <source>
        <dbReference type="SAM" id="Phobius"/>
    </source>
</evidence>
<dbReference type="InterPro" id="IPR051836">
    <property type="entry name" value="Kremen_rcpt"/>
</dbReference>
<dbReference type="PANTHER" id="PTHR24269:SF16">
    <property type="entry name" value="PROTEIN SLG1"/>
    <property type="match status" value="1"/>
</dbReference>
<name>A0A267H3B0_9PLAT</name>
<keyword evidence="5 7" id="KW-0472">Membrane</keyword>
<proteinExistence type="predicted"/>
<dbReference type="OrthoDB" id="6160890at2759"/>
<feature type="non-terminal residue" evidence="9">
    <location>
        <position position="1"/>
    </location>
</feature>